<dbReference type="Pfam" id="PF07690">
    <property type="entry name" value="MFS_1"/>
    <property type="match status" value="1"/>
</dbReference>
<dbReference type="SUPFAM" id="SSF103473">
    <property type="entry name" value="MFS general substrate transporter"/>
    <property type="match status" value="1"/>
</dbReference>
<feature type="transmembrane region" description="Helical" evidence="6">
    <location>
        <begin position="343"/>
        <end position="364"/>
    </location>
</feature>
<keyword evidence="2" id="KW-0813">Transport</keyword>
<keyword evidence="4 6" id="KW-1133">Transmembrane helix</keyword>
<evidence type="ECO:0000313" key="8">
    <source>
        <dbReference type="EMBL" id="MBT0959946.1"/>
    </source>
</evidence>
<feature type="transmembrane region" description="Helical" evidence="6">
    <location>
        <begin position="275"/>
        <end position="298"/>
    </location>
</feature>
<feature type="domain" description="Major facilitator superfamily (MFS) profile" evidence="7">
    <location>
        <begin position="274"/>
        <end position="469"/>
    </location>
</feature>
<comment type="caution">
    <text evidence="8">The sequence shown here is derived from an EMBL/GenBank/DDBJ whole genome shotgun (WGS) entry which is preliminary data.</text>
</comment>
<feature type="transmembrane region" description="Helical" evidence="6">
    <location>
        <begin position="318"/>
        <end position="336"/>
    </location>
</feature>
<dbReference type="PROSITE" id="PS50850">
    <property type="entry name" value="MFS"/>
    <property type="match status" value="1"/>
</dbReference>
<feature type="transmembrane region" description="Helical" evidence="6">
    <location>
        <begin position="133"/>
        <end position="152"/>
    </location>
</feature>
<dbReference type="GO" id="GO:0008521">
    <property type="term" value="F:acetyl-CoA transmembrane transporter activity"/>
    <property type="evidence" value="ECO:0007669"/>
    <property type="project" value="InterPro"/>
</dbReference>
<name>A0A944D7W0_DENI1</name>
<accession>A0A944D7W0</accession>
<gene>
    <name evidence="8" type="ORF">I8J34_02060</name>
</gene>
<keyword evidence="3 6" id="KW-0812">Transmembrane</keyword>
<proteinExistence type="predicted"/>
<dbReference type="Proteomes" id="UP000694660">
    <property type="component" value="Unassembled WGS sequence"/>
</dbReference>
<dbReference type="PANTHER" id="PTHR12778:SF10">
    <property type="entry name" value="MAJOR FACILITATOR SUPERFAMILY DOMAIN-CONTAINING PROTEIN 3"/>
    <property type="match status" value="1"/>
</dbReference>
<feature type="transmembrane region" description="Helical" evidence="6">
    <location>
        <begin position="203"/>
        <end position="224"/>
    </location>
</feature>
<dbReference type="InterPro" id="IPR004752">
    <property type="entry name" value="AmpG_permease/AT-1"/>
</dbReference>
<feature type="transmembrane region" description="Helical" evidence="6">
    <location>
        <begin position="433"/>
        <end position="455"/>
    </location>
</feature>
<dbReference type="GO" id="GO:0035348">
    <property type="term" value="P:acetyl-CoA transmembrane transport"/>
    <property type="evidence" value="ECO:0007669"/>
    <property type="project" value="InterPro"/>
</dbReference>
<evidence type="ECO:0000259" key="7">
    <source>
        <dbReference type="PROSITE" id="PS50850"/>
    </source>
</evidence>
<dbReference type="InterPro" id="IPR011701">
    <property type="entry name" value="MFS"/>
</dbReference>
<evidence type="ECO:0000256" key="5">
    <source>
        <dbReference type="ARBA" id="ARBA00023136"/>
    </source>
</evidence>
<dbReference type="Gene3D" id="1.20.1250.20">
    <property type="entry name" value="MFS general substrate transporter like domains"/>
    <property type="match status" value="2"/>
</dbReference>
<evidence type="ECO:0000256" key="3">
    <source>
        <dbReference type="ARBA" id="ARBA00022692"/>
    </source>
</evidence>
<keyword evidence="5 6" id="KW-0472">Membrane</keyword>
<dbReference type="RefSeq" id="WP_214359709.1">
    <property type="nucleotide sequence ID" value="NZ_JAEKFT010000002.1"/>
</dbReference>
<protein>
    <submittedName>
        <fullName evidence="8">MFS transporter</fullName>
    </submittedName>
</protein>
<reference evidence="9" key="1">
    <citation type="journal article" date="2022" name="ISME J.">
        <title>Genetic and phylogenetic analysis of dissimilatory iodate-reducing bacteria identifies potential niches across the world's oceans.</title>
        <authorList>
            <person name="Reyes-Umana V."/>
            <person name="Henning Z."/>
            <person name="Lee K."/>
            <person name="Barnum T.P."/>
            <person name="Coates J.D."/>
        </authorList>
    </citation>
    <scope>NUCLEOTIDE SEQUENCE [LARGE SCALE GENOMIC DNA]</scope>
    <source>
        <strain evidence="9">IR12</strain>
    </source>
</reference>
<dbReference type="NCBIfam" id="TIGR00901">
    <property type="entry name" value="2A0125"/>
    <property type="match status" value="1"/>
</dbReference>
<dbReference type="AlphaFoldDB" id="A0A944D7W0"/>
<dbReference type="EMBL" id="JAEKFT010000002">
    <property type="protein sequence ID" value="MBT0959946.1"/>
    <property type="molecule type" value="Genomic_DNA"/>
</dbReference>
<evidence type="ECO:0000256" key="4">
    <source>
        <dbReference type="ARBA" id="ARBA00022989"/>
    </source>
</evidence>
<comment type="subcellular location">
    <subcellularLocation>
        <location evidence="1">Membrane</location>
        <topology evidence="1">Multi-pass membrane protein</topology>
    </subcellularLocation>
</comment>
<sequence length="469" mass="50093">MTEQAVAQRGADVEAPVGWRQSLAIYLHPRPLILLLFGFSSGLPLLLVFGTLSFWLREAGVERSTIGFVSWVALAYGFKWVWAPVVDRVPVPGLSRWLGRRRGWLLAAQLAVAGGLAGMAVTDPALGLERLVWLAVLVAFASATQDIVVDAFRIESGGARLQAAMAATYMIGYRLAMITAGAGVLWLAAWVDPDEASYQHGPWQFAYLVMAGLMSVGILTTLFVSEPSPPARPPADSTREPAAIARLPGALRPLAHWLWSAVLSPFIDFFGRYRWLAFLVLALIASYRVSDIVLGVIANVFYVDMGFTKTEVANVTKVFGVVMTLVGAVVGGVLVNRLGVMRILFAGALLAAATNLLFAVLAASGASLPLLIGVVAMDNLSGGLASAAFVAYLSALTNVQYSATQYALFSSVMLLMPKFLGGFSGVLVDRLGYEGFFTLTAVMGVPVLVLVWLAARYTELNNGNGEAET</sequence>
<feature type="transmembrane region" description="Helical" evidence="6">
    <location>
        <begin position="173"/>
        <end position="191"/>
    </location>
</feature>
<evidence type="ECO:0000256" key="1">
    <source>
        <dbReference type="ARBA" id="ARBA00004141"/>
    </source>
</evidence>
<feature type="transmembrane region" description="Helical" evidence="6">
    <location>
        <begin position="32"/>
        <end position="52"/>
    </location>
</feature>
<feature type="transmembrane region" description="Helical" evidence="6">
    <location>
        <begin position="406"/>
        <end position="427"/>
    </location>
</feature>
<dbReference type="InterPro" id="IPR024371">
    <property type="entry name" value="AcetylCoA_trans_1-like"/>
</dbReference>
<dbReference type="Pfam" id="PF13000">
    <property type="entry name" value="Acatn"/>
    <property type="match status" value="1"/>
</dbReference>
<dbReference type="PANTHER" id="PTHR12778">
    <property type="entry name" value="SOLUTE CARRIER FAMILY 33 ACETYL-COA TRANSPORTER -RELATED"/>
    <property type="match status" value="1"/>
</dbReference>
<dbReference type="InterPro" id="IPR036259">
    <property type="entry name" value="MFS_trans_sf"/>
</dbReference>
<evidence type="ECO:0000256" key="6">
    <source>
        <dbReference type="SAM" id="Phobius"/>
    </source>
</evidence>
<feature type="transmembrane region" description="Helical" evidence="6">
    <location>
        <begin position="370"/>
        <end position="394"/>
    </location>
</feature>
<feature type="transmembrane region" description="Helical" evidence="6">
    <location>
        <begin position="103"/>
        <end position="121"/>
    </location>
</feature>
<keyword evidence="9" id="KW-1185">Reference proteome</keyword>
<dbReference type="GO" id="GO:0016020">
    <property type="term" value="C:membrane"/>
    <property type="evidence" value="ECO:0007669"/>
    <property type="project" value="UniProtKB-SubCell"/>
</dbReference>
<feature type="transmembrane region" description="Helical" evidence="6">
    <location>
        <begin position="64"/>
        <end position="82"/>
    </location>
</feature>
<organism evidence="8 9">
    <name type="scientific">Denitromonas iodatirespirans</name>
    <dbReference type="NCBI Taxonomy" id="2795389"/>
    <lineage>
        <taxon>Bacteria</taxon>
        <taxon>Pseudomonadati</taxon>
        <taxon>Pseudomonadota</taxon>
        <taxon>Betaproteobacteria</taxon>
        <taxon>Rhodocyclales</taxon>
        <taxon>Zoogloeaceae</taxon>
        <taxon>Denitromonas</taxon>
    </lineage>
</organism>
<evidence type="ECO:0000256" key="2">
    <source>
        <dbReference type="ARBA" id="ARBA00022448"/>
    </source>
</evidence>
<dbReference type="InterPro" id="IPR020846">
    <property type="entry name" value="MFS_dom"/>
</dbReference>
<evidence type="ECO:0000313" key="9">
    <source>
        <dbReference type="Proteomes" id="UP000694660"/>
    </source>
</evidence>